<keyword evidence="4" id="KW-1185">Reference proteome</keyword>
<feature type="region of interest" description="Disordered" evidence="2">
    <location>
        <begin position="209"/>
        <end position="236"/>
    </location>
</feature>
<comment type="caution">
    <text evidence="3">The sequence shown here is derived from an EMBL/GenBank/DDBJ whole genome shotgun (WGS) entry which is preliminary data.</text>
</comment>
<protein>
    <submittedName>
        <fullName evidence="3">Nucleotide-binding oligomerization domain-containing 2</fullName>
    </submittedName>
</protein>
<dbReference type="EMBL" id="CACRXK020006209">
    <property type="protein sequence ID" value="CAB4008718.1"/>
    <property type="molecule type" value="Genomic_DNA"/>
</dbReference>
<sequence length="1016" mass="116292">ARIMSRGSAEEAQVVSGDQTTGTADDEMPNKEELEIAWHIASRKTSKSKFTKIRNRILSLVEDASASCREVEQFFAELKELEAKLEETCEKLRYLFTVLKADARVTQLDQWLDKLFDEAVEVKSAVARYLDNRSSSRNSSVRSSKKSAAVKSKISKSTDKQQSGNLFETMKHEMPEFERPTMNIDSIAHHRDIANLKATSKRVIHGQQGFQDEENSEKVMTNKTAASGKSKPDNYRDTVDWVESQQNIRATTNERSQLNSNSDSVEKEIRQLEEEIKTIRAARQAVSDLQMPVMTNRQTNVPLRDHDMVQQSSQPRREAENNLELWRALRDQRERQTSMRTNQRINTPLTGPAKVELSRSTRADEGNSNKLSNHLERIHLPTFSGDKTKFEEWKARFTVCVDKTDASTMHKLIRLRSLLRGEAEELLEGLGWESSDYYSAWKILEDEYGGDERFINRQMDLIRDVKQVKTVEDIRQFSRRLNTCVVTLKNRRRYDELEAGMLYSVVKSKLSPRLLETYYTWLDYQHRRSTLEALRDWLLVYSRHKVQAQEDVEGVLKNDQERRPNRRNNTYASAQNNRKTTSICFKCNKKHYISNCYRFKSMSLKARWEFVREKKLCFKCLNSGHQSVKCDKDETCPISECHSRHHPLLHRHQPKASGKDNVEQSTTTEQQNEEQRQIQNDLSNANLPPPQESTPSTSMSNHVTDNGSQFIALRTVPVVLVNGNQRIVANAFLDEGSTASYVREDIAHKLKLQGTPEQLHVSTLTGKTTFNSTRDTVTPGLDVIDWNKQKSEWPHLRHLEFPHVPRNRVVDILIGINAIEFHSPLEGIPGLQGEPVARRTPLGWTCVGPCQRNIALSEVRSHCAFHIAMKEDEGDNLDCTLQRFWDLESIGLVPGKEETSTPDDLEAEKKVANSLPEVINLRRNLTAMMAQAGMKIRKWCSNEAAVMVDVSPLDRAQGSIEIRDKTLPTIKTLGVMWEASNDLLTFQYAAPPIPDQLKKRVVTSFGADGFQSFYLL</sequence>
<dbReference type="OrthoDB" id="5984815at2759"/>
<evidence type="ECO:0000313" key="4">
    <source>
        <dbReference type="Proteomes" id="UP001152795"/>
    </source>
</evidence>
<feature type="region of interest" description="Disordered" evidence="2">
    <location>
        <begin position="552"/>
        <end position="575"/>
    </location>
</feature>
<gene>
    <name evidence="3" type="ORF">PACLA_8A043399</name>
</gene>
<dbReference type="PANTHER" id="PTHR47331">
    <property type="entry name" value="PHD-TYPE DOMAIN-CONTAINING PROTEIN"/>
    <property type="match status" value="1"/>
</dbReference>
<feature type="non-terminal residue" evidence="3">
    <location>
        <position position="1016"/>
    </location>
</feature>
<dbReference type="Pfam" id="PF03564">
    <property type="entry name" value="DUF1759"/>
    <property type="match status" value="1"/>
</dbReference>
<dbReference type="InterPro" id="IPR005312">
    <property type="entry name" value="DUF1759"/>
</dbReference>
<proteinExistence type="predicted"/>
<keyword evidence="1" id="KW-0175">Coiled coil</keyword>
<feature type="region of interest" description="Disordered" evidence="2">
    <location>
        <begin position="647"/>
        <end position="703"/>
    </location>
</feature>
<evidence type="ECO:0000256" key="2">
    <source>
        <dbReference type="SAM" id="MobiDB-lite"/>
    </source>
</evidence>
<organism evidence="3 4">
    <name type="scientific">Paramuricea clavata</name>
    <name type="common">Red gorgonian</name>
    <name type="synonym">Violescent sea-whip</name>
    <dbReference type="NCBI Taxonomy" id="317549"/>
    <lineage>
        <taxon>Eukaryota</taxon>
        <taxon>Metazoa</taxon>
        <taxon>Cnidaria</taxon>
        <taxon>Anthozoa</taxon>
        <taxon>Octocorallia</taxon>
        <taxon>Malacalcyonacea</taxon>
        <taxon>Plexauridae</taxon>
        <taxon>Paramuricea</taxon>
    </lineage>
</organism>
<feature type="compositionally biased region" description="Polar residues" evidence="2">
    <location>
        <begin position="218"/>
        <end position="227"/>
    </location>
</feature>
<reference evidence="3" key="1">
    <citation type="submission" date="2020-04" db="EMBL/GenBank/DDBJ databases">
        <authorList>
            <person name="Alioto T."/>
            <person name="Alioto T."/>
            <person name="Gomez Garrido J."/>
        </authorList>
    </citation>
    <scope>NUCLEOTIDE SEQUENCE</scope>
    <source>
        <strain evidence="3">A484AB</strain>
    </source>
</reference>
<dbReference type="PANTHER" id="PTHR47331:SF1">
    <property type="entry name" value="GAG-LIKE PROTEIN"/>
    <property type="match status" value="1"/>
</dbReference>
<accession>A0A6S7J7G9</accession>
<feature type="compositionally biased region" description="Low complexity" evidence="2">
    <location>
        <begin position="133"/>
        <end position="152"/>
    </location>
</feature>
<feature type="compositionally biased region" description="Polar residues" evidence="2">
    <location>
        <begin position="693"/>
        <end position="703"/>
    </location>
</feature>
<feature type="region of interest" description="Disordered" evidence="2">
    <location>
        <begin position="1"/>
        <end position="29"/>
    </location>
</feature>
<name>A0A6S7J7G9_PARCT</name>
<feature type="coiled-coil region" evidence="1">
    <location>
        <begin position="248"/>
        <end position="289"/>
    </location>
</feature>
<dbReference type="Proteomes" id="UP001152795">
    <property type="component" value="Unassembled WGS sequence"/>
</dbReference>
<feature type="compositionally biased region" description="Basic and acidic residues" evidence="2">
    <location>
        <begin position="554"/>
        <end position="563"/>
    </location>
</feature>
<feature type="region of interest" description="Disordered" evidence="2">
    <location>
        <begin position="133"/>
        <end position="166"/>
    </location>
</feature>
<dbReference type="AlphaFoldDB" id="A0A6S7J7G9"/>
<evidence type="ECO:0000313" key="3">
    <source>
        <dbReference type="EMBL" id="CAB4008718.1"/>
    </source>
</evidence>
<evidence type="ECO:0000256" key="1">
    <source>
        <dbReference type="SAM" id="Coils"/>
    </source>
</evidence>